<evidence type="ECO:0000256" key="8">
    <source>
        <dbReference type="ARBA" id="ARBA00023077"/>
    </source>
</evidence>
<evidence type="ECO:0000256" key="4">
    <source>
        <dbReference type="ARBA" id="ARBA00022496"/>
    </source>
</evidence>
<dbReference type="RefSeq" id="WP_160985714.1">
    <property type="nucleotide sequence ID" value="NZ_WVTD01000006.1"/>
</dbReference>
<keyword evidence="8 12" id="KW-0798">TonB box</keyword>
<evidence type="ECO:0000259" key="15">
    <source>
        <dbReference type="Pfam" id="PF07715"/>
    </source>
</evidence>
<evidence type="ECO:0000256" key="6">
    <source>
        <dbReference type="ARBA" id="ARBA00023004"/>
    </source>
</evidence>
<evidence type="ECO:0000313" key="16">
    <source>
        <dbReference type="EMBL" id="MYL98067.1"/>
    </source>
</evidence>
<keyword evidence="3 11" id="KW-1134">Transmembrane beta strand</keyword>
<keyword evidence="2 11" id="KW-0813">Transport</keyword>
<evidence type="ECO:0000256" key="3">
    <source>
        <dbReference type="ARBA" id="ARBA00022452"/>
    </source>
</evidence>
<keyword evidence="17" id="KW-1185">Reference proteome</keyword>
<evidence type="ECO:0000256" key="12">
    <source>
        <dbReference type="RuleBase" id="RU003357"/>
    </source>
</evidence>
<dbReference type="GO" id="GO:0009279">
    <property type="term" value="C:cell outer membrane"/>
    <property type="evidence" value="ECO:0007669"/>
    <property type="project" value="UniProtKB-SubCell"/>
</dbReference>
<dbReference type="InterPro" id="IPR012910">
    <property type="entry name" value="Plug_dom"/>
</dbReference>
<dbReference type="InterPro" id="IPR000531">
    <property type="entry name" value="Beta-barrel_TonB"/>
</dbReference>
<name>A0A7X4GG95_9SPHN</name>
<dbReference type="SUPFAM" id="SSF56935">
    <property type="entry name" value="Porins"/>
    <property type="match status" value="1"/>
</dbReference>
<dbReference type="EMBL" id="WVTD01000006">
    <property type="protein sequence ID" value="MYL98067.1"/>
    <property type="molecule type" value="Genomic_DNA"/>
</dbReference>
<evidence type="ECO:0000256" key="2">
    <source>
        <dbReference type="ARBA" id="ARBA00022448"/>
    </source>
</evidence>
<dbReference type="Gene3D" id="2.40.170.20">
    <property type="entry name" value="TonB-dependent receptor, beta-barrel domain"/>
    <property type="match status" value="1"/>
</dbReference>
<dbReference type="Pfam" id="PF07715">
    <property type="entry name" value="Plug"/>
    <property type="match status" value="1"/>
</dbReference>
<evidence type="ECO:0000256" key="7">
    <source>
        <dbReference type="ARBA" id="ARBA00023065"/>
    </source>
</evidence>
<evidence type="ECO:0000256" key="9">
    <source>
        <dbReference type="ARBA" id="ARBA00023136"/>
    </source>
</evidence>
<keyword evidence="9 11" id="KW-0472">Membrane</keyword>
<keyword evidence="6" id="KW-0408">Iron</keyword>
<gene>
    <name evidence="16" type="ORF">GR702_09825</name>
</gene>
<keyword evidence="4" id="KW-0410">Iron transport</keyword>
<feature type="signal peptide" evidence="13">
    <location>
        <begin position="1"/>
        <end position="26"/>
    </location>
</feature>
<comment type="subcellular location">
    <subcellularLocation>
        <location evidence="1 11">Cell outer membrane</location>
        <topology evidence="1 11">Multi-pass membrane protein</topology>
    </subcellularLocation>
</comment>
<keyword evidence="7" id="KW-0406">Ion transport</keyword>
<evidence type="ECO:0000313" key="17">
    <source>
        <dbReference type="Proteomes" id="UP000465810"/>
    </source>
</evidence>
<keyword evidence="13" id="KW-0732">Signal</keyword>
<keyword evidence="5 11" id="KW-0812">Transmembrane</keyword>
<reference evidence="16 17" key="1">
    <citation type="submission" date="2019-12" db="EMBL/GenBank/DDBJ databases">
        <authorList>
            <person name="Feng G."/>
            <person name="Zhu H."/>
        </authorList>
    </citation>
    <scope>NUCLEOTIDE SEQUENCE [LARGE SCALE GENOMIC DNA]</scope>
    <source>
        <strain evidence="16 17">FGD1</strain>
    </source>
</reference>
<dbReference type="InterPro" id="IPR039426">
    <property type="entry name" value="TonB-dep_rcpt-like"/>
</dbReference>
<evidence type="ECO:0000256" key="10">
    <source>
        <dbReference type="ARBA" id="ARBA00023237"/>
    </source>
</evidence>
<sequence>MKNLRTRTSVFALAGAAALASLPAAAQVDGAAGQQDSAAAGEGAIIVTAQRRAEAQVDVPISITNLSSAALETASIQQLADIGKVTPALRFDFAGGFFQPTIRGIGTAVTTSGGGGNVGIYIDGFYSPNPLAADFDLISVDSIQVLKGPQGTLFGRNTTGGAILVSTREPSTSANAFEGRVRYGRYNEARAEAIANYVVSDRVALGVEGQYRRGDGWQREIATGERVGDYENWSFRLSMMAELSDSVELLVRYKHGETDDPSTMLAASLDTSDFGLGAPFGGLAGPYTTARNRIATGSVDEVFRSNSDVVQGTIRADIGFADLTSYSQYRSEKSDMSQDLDYSGADIFQLGLPNVNETWSQELLLTSKAGPRLQWTAGLFYFENTDTYLTYLDNAGNDWNSRVRLGGSSTTVKSYAAFLDATYEFTQQLFLTVGARYSKDKIVDAYWNHQLTAVEVPVPDISNDKLTPRVVLRYKPTDRTSIYASFTKGYKAAVLDVGGSCQIALTNYTCNDVRPEDINAYEVGFKYEERGLSFEAAAFYYDYKNLQVSIFRTGTAEIINAATSEIYGLEGSMRYEITPEFQLSAGASWVHARYKRFNEAPVYVRCAELGGAAAADCAANGVTFVVVPTTLENVTMQRTPEFTGFLGGRYETELAGGQVALSGNLFYSSRFFFGPSGIQFEQGDYATLALRAQWTAPDERFHVAAYGDNVTDSRFRTQAQYSSFGIGANWSKPATYGLEVGVRF</sequence>
<feature type="chain" id="PRO_5030710786" evidence="13">
    <location>
        <begin position="27"/>
        <end position="744"/>
    </location>
</feature>
<protein>
    <submittedName>
        <fullName evidence="16">TonB-dependent receptor</fullName>
    </submittedName>
</protein>
<dbReference type="AlphaFoldDB" id="A0A7X4GG95"/>
<feature type="domain" description="TonB-dependent receptor-like beta-barrel" evidence="14">
    <location>
        <begin position="259"/>
        <end position="710"/>
    </location>
</feature>
<proteinExistence type="inferred from homology"/>
<keyword evidence="16" id="KW-0675">Receptor</keyword>
<feature type="domain" description="TonB-dependent receptor plug" evidence="15">
    <location>
        <begin position="56"/>
        <end position="162"/>
    </location>
</feature>
<dbReference type="InterPro" id="IPR036942">
    <property type="entry name" value="Beta-barrel_TonB_sf"/>
</dbReference>
<dbReference type="PANTHER" id="PTHR32552:SF81">
    <property type="entry name" value="TONB-DEPENDENT OUTER MEMBRANE RECEPTOR"/>
    <property type="match status" value="1"/>
</dbReference>
<comment type="similarity">
    <text evidence="11 12">Belongs to the TonB-dependent receptor family.</text>
</comment>
<comment type="caution">
    <text evidence="16">The sequence shown here is derived from an EMBL/GenBank/DDBJ whole genome shotgun (WGS) entry which is preliminary data.</text>
</comment>
<organism evidence="16 17">
    <name type="scientific">Novosphingobium silvae</name>
    <dbReference type="NCBI Taxonomy" id="2692619"/>
    <lineage>
        <taxon>Bacteria</taxon>
        <taxon>Pseudomonadati</taxon>
        <taxon>Pseudomonadota</taxon>
        <taxon>Alphaproteobacteria</taxon>
        <taxon>Sphingomonadales</taxon>
        <taxon>Sphingomonadaceae</taxon>
        <taxon>Novosphingobium</taxon>
    </lineage>
</organism>
<dbReference type="PANTHER" id="PTHR32552">
    <property type="entry name" value="FERRICHROME IRON RECEPTOR-RELATED"/>
    <property type="match status" value="1"/>
</dbReference>
<dbReference type="PROSITE" id="PS52016">
    <property type="entry name" value="TONB_DEPENDENT_REC_3"/>
    <property type="match status" value="1"/>
</dbReference>
<evidence type="ECO:0000256" key="1">
    <source>
        <dbReference type="ARBA" id="ARBA00004571"/>
    </source>
</evidence>
<keyword evidence="10 11" id="KW-0998">Cell outer membrane</keyword>
<evidence type="ECO:0000256" key="11">
    <source>
        <dbReference type="PROSITE-ProRule" id="PRU01360"/>
    </source>
</evidence>
<dbReference type="Proteomes" id="UP000465810">
    <property type="component" value="Unassembled WGS sequence"/>
</dbReference>
<evidence type="ECO:0000256" key="5">
    <source>
        <dbReference type="ARBA" id="ARBA00022692"/>
    </source>
</evidence>
<evidence type="ECO:0000256" key="13">
    <source>
        <dbReference type="SAM" id="SignalP"/>
    </source>
</evidence>
<evidence type="ECO:0000259" key="14">
    <source>
        <dbReference type="Pfam" id="PF00593"/>
    </source>
</evidence>
<dbReference type="GO" id="GO:0006826">
    <property type="term" value="P:iron ion transport"/>
    <property type="evidence" value="ECO:0007669"/>
    <property type="project" value="UniProtKB-KW"/>
</dbReference>
<accession>A0A7X4GG95</accession>
<dbReference type="Pfam" id="PF00593">
    <property type="entry name" value="TonB_dep_Rec_b-barrel"/>
    <property type="match status" value="1"/>
</dbReference>